<evidence type="ECO:0000313" key="6">
    <source>
        <dbReference type="EMBL" id="CAH3189742.1"/>
    </source>
</evidence>
<comment type="caution">
    <text evidence="6">The sequence shown here is derived from an EMBL/GenBank/DDBJ whole genome shotgun (WGS) entry which is preliminary data.</text>
</comment>
<organism evidence="6 7">
    <name type="scientific">Porites evermanni</name>
    <dbReference type="NCBI Taxonomy" id="104178"/>
    <lineage>
        <taxon>Eukaryota</taxon>
        <taxon>Metazoa</taxon>
        <taxon>Cnidaria</taxon>
        <taxon>Anthozoa</taxon>
        <taxon>Hexacorallia</taxon>
        <taxon>Scleractinia</taxon>
        <taxon>Fungiina</taxon>
        <taxon>Poritidae</taxon>
        <taxon>Porites</taxon>
    </lineage>
</organism>
<evidence type="ECO:0000256" key="5">
    <source>
        <dbReference type="SAM" id="MobiDB-lite"/>
    </source>
</evidence>
<evidence type="ECO:0000256" key="2">
    <source>
        <dbReference type="ARBA" id="ARBA00006374"/>
    </source>
</evidence>
<evidence type="ECO:0000256" key="4">
    <source>
        <dbReference type="ARBA" id="ARBA00023242"/>
    </source>
</evidence>
<dbReference type="PANTHER" id="PTHR13026">
    <property type="entry name" value="NNP-1 PROTEIN NOVEL NUCLEAR PROTEIN 1 NOP52"/>
    <property type="match status" value="1"/>
</dbReference>
<reference evidence="6 7" key="1">
    <citation type="submission" date="2022-05" db="EMBL/GenBank/DDBJ databases">
        <authorList>
            <consortium name="Genoscope - CEA"/>
            <person name="William W."/>
        </authorList>
    </citation>
    <scope>NUCLEOTIDE SEQUENCE [LARGE SCALE GENOMIC DNA]</scope>
</reference>
<feature type="region of interest" description="Disordered" evidence="5">
    <location>
        <begin position="477"/>
        <end position="511"/>
    </location>
</feature>
<feature type="compositionally biased region" description="Basic and acidic residues" evidence="5">
    <location>
        <begin position="314"/>
        <end position="328"/>
    </location>
</feature>
<keyword evidence="7" id="KW-1185">Reference proteome</keyword>
<dbReference type="Pfam" id="PF05997">
    <property type="entry name" value="Nop52"/>
    <property type="match status" value="1"/>
</dbReference>
<dbReference type="Proteomes" id="UP001159427">
    <property type="component" value="Unassembled WGS sequence"/>
</dbReference>
<evidence type="ECO:0000256" key="3">
    <source>
        <dbReference type="ARBA" id="ARBA00022552"/>
    </source>
</evidence>
<keyword evidence="3" id="KW-0698">rRNA processing</keyword>
<feature type="non-terminal residue" evidence="6">
    <location>
        <position position="511"/>
    </location>
</feature>
<sequence length="511" mass="58570">MAAGGAEEHFAKKLANNEKKIRDRAVTKLRAWIRSRPKDGPGFGELDLMKVWKGLFYCMWMSDKPLIQEELALNISQLVMSFRNEQSAVLFIKTFFKTMEREWHGIDRLRLDKFYLLIRFFVKGAFNFLKKTEWEDRWATEVSSIFHEEPLNPTSQAVPDGIRFHTVAVYLVELKSVVNDQVSSDVLHKLLDPLFLLAAHSKNKTVTNAVKKSLFEELFGSGTDEADKNQGNLKNKVDFASIADRLFTLASDREILGRNRNQLYDWVKRLRKQSRGECKDGELLQEGETLHGNTVGSKGKTASCETSEITNIEDGMRRKNISREEETKRRKKHVEGEVEQENDAIRKNVAEEERKKKKRKRKIKEQNLNNMSSNQQAVVEEVKDVEPTKKKKKKSQNNEGNKEKRLGDDKSNVEQLVIVNGHGDKKGEPQESTSLANDTATINGDTTCSPEISDHQESNIVDKKVLKKAASPNEEPFAKFEKNFTPPAFFRKSLRKTPRTEPQKSKTSQEK</sequence>
<dbReference type="InterPro" id="IPR010301">
    <property type="entry name" value="RRP1"/>
</dbReference>
<proteinExistence type="inferred from homology"/>
<name>A0ABN8SDG1_9CNID</name>
<protein>
    <submittedName>
        <fullName evidence="6">Uncharacterized protein</fullName>
    </submittedName>
</protein>
<dbReference type="EMBL" id="CALNXI010002655">
    <property type="protein sequence ID" value="CAH3189742.1"/>
    <property type="molecule type" value="Genomic_DNA"/>
</dbReference>
<comment type="subcellular location">
    <subcellularLocation>
        <location evidence="1">Nucleus</location>
    </subcellularLocation>
</comment>
<feature type="compositionally biased region" description="Basic and acidic residues" evidence="5">
    <location>
        <begin position="400"/>
        <end position="412"/>
    </location>
</feature>
<keyword evidence="4" id="KW-0539">Nucleus</keyword>
<feature type="compositionally biased region" description="Polar residues" evidence="5">
    <location>
        <begin position="430"/>
        <end position="450"/>
    </location>
</feature>
<evidence type="ECO:0000313" key="7">
    <source>
        <dbReference type="Proteomes" id="UP001159427"/>
    </source>
</evidence>
<feature type="compositionally biased region" description="Basic and acidic residues" evidence="5">
    <location>
        <begin position="343"/>
        <end position="354"/>
    </location>
</feature>
<feature type="region of interest" description="Disordered" evidence="5">
    <location>
        <begin position="314"/>
        <end position="456"/>
    </location>
</feature>
<feature type="compositionally biased region" description="Basic and acidic residues" evidence="5">
    <location>
        <begin position="498"/>
        <end position="511"/>
    </location>
</feature>
<dbReference type="PANTHER" id="PTHR13026:SF0">
    <property type="entry name" value="RIBOSOMAL RNA PROCESSING 1B"/>
    <property type="match status" value="1"/>
</dbReference>
<comment type="similarity">
    <text evidence="2">Belongs to the RRP1 family.</text>
</comment>
<gene>
    <name evidence="6" type="ORF">PEVE_00019695</name>
</gene>
<feature type="compositionally biased region" description="Polar residues" evidence="5">
    <location>
        <begin position="366"/>
        <end position="377"/>
    </location>
</feature>
<accession>A0ABN8SDG1</accession>
<evidence type="ECO:0000256" key="1">
    <source>
        <dbReference type="ARBA" id="ARBA00004123"/>
    </source>
</evidence>